<dbReference type="Proteomes" id="UP000799438">
    <property type="component" value="Unassembled WGS sequence"/>
</dbReference>
<dbReference type="AlphaFoldDB" id="A0A6A6BKJ4"/>
<comment type="similarity">
    <text evidence="1">Belongs to the TMA16 family.</text>
</comment>
<evidence type="ECO:0008006" key="5">
    <source>
        <dbReference type="Google" id="ProtNLM"/>
    </source>
</evidence>
<dbReference type="EMBL" id="ML995479">
    <property type="protein sequence ID" value="KAF2144640.1"/>
    <property type="molecule type" value="Genomic_DNA"/>
</dbReference>
<evidence type="ECO:0000313" key="4">
    <source>
        <dbReference type="Proteomes" id="UP000799438"/>
    </source>
</evidence>
<feature type="region of interest" description="Disordered" evidence="2">
    <location>
        <begin position="1"/>
        <end position="33"/>
    </location>
</feature>
<name>A0A6A6BKJ4_9PEZI</name>
<dbReference type="PANTHER" id="PTHR13349">
    <property type="entry name" value="TRANSLATION MACHINERY-ASSOCIATED PROTEIN 16"/>
    <property type="match status" value="1"/>
</dbReference>
<gene>
    <name evidence="3" type="ORF">K452DRAFT_349691</name>
</gene>
<dbReference type="PANTHER" id="PTHR13349:SF2">
    <property type="entry name" value="TRANSLATION MACHINERY-ASSOCIATED PROTEIN 16"/>
    <property type="match status" value="1"/>
</dbReference>
<evidence type="ECO:0000313" key="3">
    <source>
        <dbReference type="EMBL" id="KAF2144640.1"/>
    </source>
</evidence>
<dbReference type="Gene3D" id="1.20.1440.170">
    <property type="entry name" value="Translation machinery-associated protein 16-like"/>
    <property type="match status" value="1"/>
</dbReference>
<accession>A0A6A6BKJ4</accession>
<dbReference type="RefSeq" id="XP_033400352.1">
    <property type="nucleotide sequence ID" value="XM_033545609.1"/>
</dbReference>
<feature type="region of interest" description="Disordered" evidence="2">
    <location>
        <begin position="104"/>
        <end position="124"/>
    </location>
</feature>
<evidence type="ECO:0000256" key="2">
    <source>
        <dbReference type="SAM" id="MobiDB-lite"/>
    </source>
</evidence>
<protein>
    <recommendedName>
        <fullName evidence="5">Translation machinery-associated protein 16</fullName>
    </recommendedName>
</protein>
<dbReference type="OrthoDB" id="270284at2759"/>
<dbReference type="Pfam" id="PF11176">
    <property type="entry name" value="Tma16"/>
    <property type="match status" value="1"/>
</dbReference>
<reference evidence="3" key="1">
    <citation type="journal article" date="2020" name="Stud. Mycol.">
        <title>101 Dothideomycetes genomes: a test case for predicting lifestyles and emergence of pathogens.</title>
        <authorList>
            <person name="Haridas S."/>
            <person name="Albert R."/>
            <person name="Binder M."/>
            <person name="Bloem J."/>
            <person name="Labutti K."/>
            <person name="Salamov A."/>
            <person name="Andreopoulos B."/>
            <person name="Baker S."/>
            <person name="Barry K."/>
            <person name="Bills G."/>
            <person name="Bluhm B."/>
            <person name="Cannon C."/>
            <person name="Castanera R."/>
            <person name="Culley D."/>
            <person name="Daum C."/>
            <person name="Ezra D."/>
            <person name="Gonzalez J."/>
            <person name="Henrissat B."/>
            <person name="Kuo A."/>
            <person name="Liang C."/>
            <person name="Lipzen A."/>
            <person name="Lutzoni F."/>
            <person name="Magnuson J."/>
            <person name="Mondo S."/>
            <person name="Nolan M."/>
            <person name="Ohm R."/>
            <person name="Pangilinan J."/>
            <person name="Park H.-J."/>
            <person name="Ramirez L."/>
            <person name="Alfaro M."/>
            <person name="Sun H."/>
            <person name="Tritt A."/>
            <person name="Yoshinaga Y."/>
            <person name="Zwiers L.-H."/>
            <person name="Turgeon B."/>
            <person name="Goodwin S."/>
            <person name="Spatafora J."/>
            <person name="Crous P."/>
            <person name="Grigoriev I."/>
        </authorList>
    </citation>
    <scope>NUCLEOTIDE SEQUENCE</scope>
    <source>
        <strain evidence="3">CBS 121167</strain>
    </source>
</reference>
<organism evidence="3 4">
    <name type="scientific">Aplosporella prunicola CBS 121167</name>
    <dbReference type="NCBI Taxonomy" id="1176127"/>
    <lineage>
        <taxon>Eukaryota</taxon>
        <taxon>Fungi</taxon>
        <taxon>Dikarya</taxon>
        <taxon>Ascomycota</taxon>
        <taxon>Pezizomycotina</taxon>
        <taxon>Dothideomycetes</taxon>
        <taxon>Dothideomycetes incertae sedis</taxon>
        <taxon>Botryosphaeriales</taxon>
        <taxon>Aplosporellaceae</taxon>
        <taxon>Aplosporella</taxon>
    </lineage>
</organism>
<evidence type="ECO:0000256" key="1">
    <source>
        <dbReference type="ARBA" id="ARBA00034127"/>
    </source>
</evidence>
<dbReference type="GO" id="GO:0005634">
    <property type="term" value="C:nucleus"/>
    <property type="evidence" value="ECO:0007669"/>
    <property type="project" value="TreeGrafter"/>
</dbReference>
<dbReference type="GeneID" id="54303117"/>
<dbReference type="InterPro" id="IPR038356">
    <property type="entry name" value="Tma16_sf"/>
</dbReference>
<sequence>MPKSLSKVQKQIAKKRGSAGKASAMHENSRDHHRLQAAGVRDEKIARIIASRSKQNQPYLLRIAHFRGAAEALPLPLAPIPISDTVSLIQSYVFRDDEELSQLKKSRRAGRPPSVRENMLRQRREAEEKEFESGFYVPDMQDEMTLARLRNWDGDWVGCNAMKFVRISKAGEKKESIWPPKGMS</sequence>
<dbReference type="InterPro" id="IPR021346">
    <property type="entry name" value="Tma16"/>
</dbReference>
<proteinExistence type="inferred from homology"/>
<keyword evidence="4" id="KW-1185">Reference proteome</keyword>